<dbReference type="GO" id="GO:0045053">
    <property type="term" value="P:protein retention in Golgi apparatus"/>
    <property type="evidence" value="ECO:0007669"/>
    <property type="project" value="TreeGrafter"/>
</dbReference>
<evidence type="ECO:0000313" key="2">
    <source>
        <dbReference type="EMBL" id="KAK8726842.1"/>
    </source>
</evidence>
<gene>
    <name evidence="2" type="ORF">OTU49_010087</name>
</gene>
<dbReference type="InterPro" id="IPR026847">
    <property type="entry name" value="VPS13"/>
</dbReference>
<dbReference type="InterPro" id="IPR056748">
    <property type="entry name" value="VPS13-like_C"/>
</dbReference>
<protein>
    <recommendedName>
        <fullName evidence="1">Intermembrane lipid transfer protein VPS13-like C-terminal domain-containing protein</fullName>
    </recommendedName>
</protein>
<dbReference type="Proteomes" id="UP001445076">
    <property type="component" value="Unassembled WGS sequence"/>
</dbReference>
<evidence type="ECO:0000313" key="3">
    <source>
        <dbReference type="Proteomes" id="UP001445076"/>
    </source>
</evidence>
<keyword evidence="3" id="KW-1185">Reference proteome</keyword>
<dbReference type="PANTHER" id="PTHR16166:SF146">
    <property type="entry name" value="VACUOLAR PROTEIN SORTING-ASSOCIATED PROTEIN 13A-LIKE ISOFORM X1"/>
    <property type="match status" value="1"/>
</dbReference>
<dbReference type="PANTHER" id="PTHR16166">
    <property type="entry name" value="VACUOLAR PROTEIN SORTING-ASSOCIATED PROTEIN VPS13"/>
    <property type="match status" value="1"/>
</dbReference>
<accession>A0AAW0W987</accession>
<name>A0AAW0W987_CHEQU</name>
<dbReference type="Pfam" id="PF25037">
    <property type="entry name" value="VPS13_C"/>
    <property type="match status" value="1"/>
</dbReference>
<dbReference type="GO" id="GO:0006623">
    <property type="term" value="P:protein targeting to vacuole"/>
    <property type="evidence" value="ECO:0007669"/>
    <property type="project" value="TreeGrafter"/>
</dbReference>
<feature type="domain" description="Intermembrane lipid transfer protein VPS13-like C-terminal" evidence="1">
    <location>
        <begin position="129"/>
        <end position="235"/>
    </location>
</feature>
<evidence type="ECO:0000259" key="1">
    <source>
        <dbReference type="Pfam" id="PF25037"/>
    </source>
</evidence>
<dbReference type="AlphaFoldDB" id="A0AAW0W987"/>
<organism evidence="2 3">
    <name type="scientific">Cherax quadricarinatus</name>
    <name type="common">Australian red claw crayfish</name>
    <dbReference type="NCBI Taxonomy" id="27406"/>
    <lineage>
        <taxon>Eukaryota</taxon>
        <taxon>Metazoa</taxon>
        <taxon>Ecdysozoa</taxon>
        <taxon>Arthropoda</taxon>
        <taxon>Crustacea</taxon>
        <taxon>Multicrustacea</taxon>
        <taxon>Malacostraca</taxon>
        <taxon>Eumalacostraca</taxon>
        <taxon>Eucarida</taxon>
        <taxon>Decapoda</taxon>
        <taxon>Pleocyemata</taxon>
        <taxon>Astacidea</taxon>
        <taxon>Parastacoidea</taxon>
        <taxon>Parastacidae</taxon>
        <taxon>Cherax</taxon>
    </lineage>
</organism>
<sequence>MGHVVGGTADSLNRISSALGNTIALLSFDQDYRKKREYRLEMQSSFPLTIVRAGQTFVMGVVLGVSGVIVKPIAGAQQDGVEGFFKGLGRGIMGLITKPTLGVIDSVAMACDGIRRAVDLGYDVILRSRVPRHVSPFIAMRPYDSHEAAGMTLLASLSHGHYMQTDWYIAHATLSESNRPDIILISDKHIFKLERCSLWGGWDISWKVAVRNLLHQPTLKDNSILLVLRQDESHSQLSGSEHEIKSNDVDVLLYLVRWIEVLTTLQMVDQPCPTTR</sequence>
<reference evidence="2 3" key="1">
    <citation type="journal article" date="2024" name="BMC Genomics">
        <title>Genome assembly of redclaw crayfish (Cherax quadricarinatus) provides insights into its immune adaptation and hypoxia tolerance.</title>
        <authorList>
            <person name="Liu Z."/>
            <person name="Zheng J."/>
            <person name="Li H."/>
            <person name="Fang K."/>
            <person name="Wang S."/>
            <person name="He J."/>
            <person name="Zhou D."/>
            <person name="Weng S."/>
            <person name="Chi M."/>
            <person name="Gu Z."/>
            <person name="He J."/>
            <person name="Li F."/>
            <person name="Wang M."/>
        </authorList>
    </citation>
    <scope>NUCLEOTIDE SEQUENCE [LARGE SCALE GENOMIC DNA]</scope>
    <source>
        <strain evidence="2">ZL_2023a</strain>
    </source>
</reference>
<dbReference type="EMBL" id="JARKIK010000078">
    <property type="protein sequence ID" value="KAK8726842.1"/>
    <property type="molecule type" value="Genomic_DNA"/>
</dbReference>
<proteinExistence type="predicted"/>
<comment type="caution">
    <text evidence="2">The sequence shown here is derived from an EMBL/GenBank/DDBJ whole genome shotgun (WGS) entry which is preliminary data.</text>
</comment>